<dbReference type="InterPro" id="IPR046346">
    <property type="entry name" value="Aminoacid_DH-like_N_sf"/>
</dbReference>
<dbReference type="PANTHER" id="PTHR11606:SF13">
    <property type="entry name" value="GLUTAMATE DEHYDROGENASE 1, MITOCHONDRIAL"/>
    <property type="match status" value="1"/>
</dbReference>
<reference evidence="13" key="1">
    <citation type="journal article" date="2011" name="Plant Physiol.">
        <title>Comprehensive sequence analysis of 24,783 barley full-length cDNAs derived from 12 clone libraries.</title>
        <authorList>
            <person name="Matsumoto T."/>
            <person name="Tanaka T."/>
            <person name="Sakai H."/>
            <person name="Amano N."/>
            <person name="Kanamori H."/>
            <person name="Kurita K."/>
            <person name="Kikuta A."/>
            <person name="Kamiya K."/>
            <person name="Yamamoto M."/>
            <person name="Ikawa H."/>
            <person name="Fujii N."/>
            <person name="Hori K."/>
            <person name="Itoh T."/>
            <person name="Sato K."/>
        </authorList>
    </citation>
    <scope>NUCLEOTIDE SEQUENCE</scope>
    <source>
        <tissue evidence="13">Shoot and root</tissue>
    </source>
</reference>
<name>F2DWJ5_HORVV</name>
<evidence type="ECO:0000259" key="12">
    <source>
        <dbReference type="SMART" id="SM00839"/>
    </source>
</evidence>
<feature type="binding site" evidence="9">
    <location>
        <position position="115"/>
    </location>
    <ligand>
        <name>substrate</name>
    </ligand>
</feature>
<evidence type="ECO:0000256" key="7">
    <source>
        <dbReference type="PIRNR" id="PIRNR000185"/>
    </source>
</evidence>
<dbReference type="EMBL" id="AK368263">
    <property type="protein sequence ID" value="BAJ99466.1"/>
    <property type="molecule type" value="mRNA"/>
</dbReference>
<dbReference type="PIRSF" id="PIRSF000185">
    <property type="entry name" value="Glu_DH"/>
    <property type="match status" value="1"/>
</dbReference>
<keyword evidence="9" id="KW-0520">NAD</keyword>
<comment type="catalytic activity">
    <reaction evidence="6">
        <text>L-glutamate + NADP(+) + H2O = 2-oxoglutarate + NH4(+) + NADPH + H(+)</text>
        <dbReference type="Rhea" id="RHEA:11612"/>
        <dbReference type="ChEBI" id="CHEBI:15377"/>
        <dbReference type="ChEBI" id="CHEBI:15378"/>
        <dbReference type="ChEBI" id="CHEBI:16810"/>
        <dbReference type="ChEBI" id="CHEBI:28938"/>
        <dbReference type="ChEBI" id="CHEBI:29985"/>
        <dbReference type="ChEBI" id="CHEBI:57783"/>
        <dbReference type="ChEBI" id="CHEBI:58349"/>
        <dbReference type="EC" id="1.4.1.3"/>
    </reaction>
</comment>
<evidence type="ECO:0000256" key="9">
    <source>
        <dbReference type="PIRSR" id="PIRSR000185-2"/>
    </source>
</evidence>
<feature type="binding site" evidence="9">
    <location>
        <position position="410"/>
    </location>
    <ligand>
        <name>substrate</name>
    </ligand>
</feature>
<dbReference type="SMART" id="SM00839">
    <property type="entry name" value="ELFV_dehydrog"/>
    <property type="match status" value="1"/>
</dbReference>
<feature type="binding site" evidence="9">
    <location>
        <position position="239"/>
    </location>
    <ligand>
        <name>NAD(+)</name>
        <dbReference type="ChEBI" id="CHEBI:57540"/>
    </ligand>
</feature>
<comment type="subcellular location">
    <subcellularLocation>
        <location evidence="1">Mitochondrion</location>
    </subcellularLocation>
</comment>
<feature type="domain" description="Glutamate/phenylalanine/leucine/valine/L-tryptophan dehydrogenase C-terminal" evidence="12">
    <location>
        <begin position="232"/>
        <end position="514"/>
    </location>
</feature>
<dbReference type="PROSITE" id="PS00074">
    <property type="entry name" value="GLFV_DEHYDROGENASE"/>
    <property type="match status" value="1"/>
</dbReference>
<evidence type="ECO:0000256" key="10">
    <source>
        <dbReference type="PIRSR" id="PIRSR000185-3"/>
    </source>
</evidence>
<dbReference type="InterPro" id="IPR006097">
    <property type="entry name" value="Glu/Leu/Phe/Val/Trp_DH_dimer"/>
</dbReference>
<dbReference type="FunFam" id="3.40.50.720:FF:000100">
    <property type="entry name" value="Glutamate dehydrogenase 1, mitochondrial"/>
    <property type="match status" value="1"/>
</dbReference>
<accession>F2DWJ5</accession>
<feature type="binding site" evidence="9">
    <location>
        <position position="139"/>
    </location>
    <ligand>
        <name>substrate</name>
    </ligand>
</feature>
<evidence type="ECO:0000256" key="2">
    <source>
        <dbReference type="ARBA" id="ARBA00006382"/>
    </source>
</evidence>
<protein>
    <recommendedName>
        <fullName evidence="7">Glutamate dehydrogenase</fullName>
    </recommendedName>
</protein>
<sequence>MLSRVLRSRVVGGVVMARSRVVAASSSRHTAPAAVVAASRRHSHAPADEPKFLECFEQFFSKAASLANLPSHVVEGLKSCQNILRVEFPVKSDQGQVENIVAFRAQHSMHRLPVKGGVRYASNVDLQEVMALAALMTFKCALADVPFGGAKGGVRIDPKKCSEDMLERITRQYTLALIQKNFMGPGLDVPAPDMGTGGREMAWMKDTFQQLNSVNVDSTACVTGKPISQGGIRGRTEATGLGVCYGLREFLSYDEVLAKTGLSPGIPGKSIIVQGFGNVGYWASHFFAEHGGKVTGIIEWNGGIINPAGLDVDALSRHWNEKKTFQGFAGGTFVPADKALALLEAPCDILVPAALEQQVHRGNADRIQAKVIVEAANGPTTPAAEQILLNKGNRVILPDLLLNGGGVTVSYFEWLKNLAHVRFGRLNKKWEEKSKLTLLNLIQRNSAHPISDVEKALVIQGASERDIVYSGLDDTMSNACQETRVAAQQYNTDFRTGAFLVAINKVATASEATGKMFT</sequence>
<keyword evidence="9" id="KW-0547">Nucleotide-binding</keyword>
<dbReference type="InterPro" id="IPR014362">
    <property type="entry name" value="Glu_DH"/>
</dbReference>
<evidence type="ECO:0000256" key="4">
    <source>
        <dbReference type="ARBA" id="ARBA00023128"/>
    </source>
</evidence>
<evidence type="ECO:0000256" key="5">
    <source>
        <dbReference type="ARBA" id="ARBA00047867"/>
    </source>
</evidence>
<evidence type="ECO:0000256" key="8">
    <source>
        <dbReference type="PIRSR" id="PIRSR000185-1"/>
    </source>
</evidence>
<comment type="similarity">
    <text evidence="2 7 11">Belongs to the Glu/Leu/Phe/Val dehydrogenases family.</text>
</comment>
<evidence type="ECO:0000313" key="13">
    <source>
        <dbReference type="EMBL" id="BAJ99466.1"/>
    </source>
</evidence>
<dbReference type="SUPFAM" id="SSF51735">
    <property type="entry name" value="NAD(P)-binding Rossmann-fold domains"/>
    <property type="match status" value="1"/>
</dbReference>
<dbReference type="Gene3D" id="3.40.50.10860">
    <property type="entry name" value="Leucine Dehydrogenase, chain A, domain 1"/>
    <property type="match status" value="1"/>
</dbReference>
<evidence type="ECO:0000256" key="1">
    <source>
        <dbReference type="ARBA" id="ARBA00004173"/>
    </source>
</evidence>
<keyword evidence="4" id="KW-0496">Mitochondrion</keyword>
<evidence type="ECO:0000256" key="6">
    <source>
        <dbReference type="ARBA" id="ARBA00048577"/>
    </source>
</evidence>
<evidence type="ECO:0000256" key="3">
    <source>
        <dbReference type="ARBA" id="ARBA00023002"/>
    </source>
</evidence>
<dbReference type="InterPro" id="IPR036291">
    <property type="entry name" value="NAD(P)-bd_dom_sf"/>
</dbReference>
<dbReference type="GO" id="GO:0004353">
    <property type="term" value="F:glutamate dehydrogenase [NAD(P)+] activity"/>
    <property type="evidence" value="ECO:0007669"/>
    <property type="project" value="UniProtKB-EC"/>
</dbReference>
<dbReference type="InterPro" id="IPR033922">
    <property type="entry name" value="NAD_bind_Glu_DH"/>
</dbReference>
<keyword evidence="3 7" id="KW-0560">Oxidoreductase</keyword>
<feature type="binding site" evidence="9">
    <location>
        <position position="278"/>
    </location>
    <ligand>
        <name>NAD(+)</name>
        <dbReference type="ChEBI" id="CHEBI:57540"/>
    </ligand>
</feature>
<dbReference type="InterPro" id="IPR006095">
    <property type="entry name" value="Glu/Leu/Phe/Val/Trp_DH"/>
</dbReference>
<dbReference type="PRINTS" id="PR00082">
    <property type="entry name" value="GLFDHDRGNASE"/>
</dbReference>
<dbReference type="CDD" id="cd01076">
    <property type="entry name" value="NAD_bind_1_Glu_DH"/>
    <property type="match status" value="1"/>
</dbReference>
<evidence type="ECO:0000256" key="11">
    <source>
        <dbReference type="RuleBase" id="RU004417"/>
    </source>
</evidence>
<dbReference type="InterPro" id="IPR033524">
    <property type="entry name" value="Glu/Leu/Phe/Val_DH_AS"/>
</dbReference>
<dbReference type="Pfam" id="PF00208">
    <property type="entry name" value="ELFV_dehydrog"/>
    <property type="match status" value="1"/>
</dbReference>
<dbReference type="Gene3D" id="3.40.50.720">
    <property type="entry name" value="NAD(P)-binding Rossmann-like Domain"/>
    <property type="match status" value="1"/>
</dbReference>
<dbReference type="AlphaFoldDB" id="F2DWJ5"/>
<dbReference type="SUPFAM" id="SSF53223">
    <property type="entry name" value="Aminoacid dehydrogenase-like, N-terminal domain"/>
    <property type="match status" value="1"/>
</dbReference>
<dbReference type="GO" id="GO:0006520">
    <property type="term" value="P:amino acid metabolic process"/>
    <property type="evidence" value="ECO:0007669"/>
    <property type="project" value="InterPro"/>
</dbReference>
<dbReference type="InterPro" id="IPR006096">
    <property type="entry name" value="Glu/Leu/Phe/Val/Trp_DH_C"/>
</dbReference>
<dbReference type="GO" id="GO:0000166">
    <property type="term" value="F:nucleotide binding"/>
    <property type="evidence" value="ECO:0007669"/>
    <property type="project" value="UniProtKB-KW"/>
</dbReference>
<dbReference type="Pfam" id="PF02812">
    <property type="entry name" value="ELFV_dehydrog_N"/>
    <property type="match status" value="1"/>
</dbReference>
<feature type="site" description="Important for catalysis" evidence="10">
    <location>
        <position position="193"/>
    </location>
</feature>
<dbReference type="PANTHER" id="PTHR11606">
    <property type="entry name" value="GLUTAMATE DEHYDROGENASE"/>
    <property type="match status" value="1"/>
</dbReference>
<proteinExistence type="evidence at transcript level"/>
<organism evidence="13">
    <name type="scientific">Hordeum vulgare subsp. vulgare</name>
    <name type="common">Domesticated barley</name>
    <dbReference type="NCBI Taxonomy" id="112509"/>
    <lineage>
        <taxon>Eukaryota</taxon>
        <taxon>Viridiplantae</taxon>
        <taxon>Streptophyta</taxon>
        <taxon>Embryophyta</taxon>
        <taxon>Tracheophyta</taxon>
        <taxon>Spermatophyta</taxon>
        <taxon>Magnoliopsida</taxon>
        <taxon>Liliopsida</taxon>
        <taxon>Poales</taxon>
        <taxon>Poaceae</taxon>
        <taxon>BOP clade</taxon>
        <taxon>Pooideae</taxon>
        <taxon>Triticodae</taxon>
        <taxon>Triticeae</taxon>
        <taxon>Hordeinae</taxon>
        <taxon>Hordeum</taxon>
    </lineage>
</organism>
<comment type="catalytic activity">
    <reaction evidence="5">
        <text>L-glutamate + NAD(+) + H2O = 2-oxoglutarate + NH4(+) + NADH + H(+)</text>
        <dbReference type="Rhea" id="RHEA:15133"/>
        <dbReference type="ChEBI" id="CHEBI:15377"/>
        <dbReference type="ChEBI" id="CHEBI:15378"/>
        <dbReference type="ChEBI" id="CHEBI:16810"/>
        <dbReference type="ChEBI" id="CHEBI:28938"/>
        <dbReference type="ChEBI" id="CHEBI:29985"/>
        <dbReference type="ChEBI" id="CHEBI:57540"/>
        <dbReference type="ChEBI" id="CHEBI:57945"/>
        <dbReference type="EC" id="1.4.1.3"/>
    </reaction>
</comment>
<dbReference type="GO" id="GO:0005739">
    <property type="term" value="C:mitochondrion"/>
    <property type="evidence" value="ECO:0007669"/>
    <property type="project" value="UniProtKB-SubCell"/>
</dbReference>
<feature type="active site" description="Proton donor" evidence="8">
    <location>
        <position position="151"/>
    </location>
</feature>